<name>K0SCN9_THAOC</name>
<gene>
    <name evidence="2" type="ORF">THAOC_16704</name>
</gene>
<evidence type="ECO:0000256" key="1">
    <source>
        <dbReference type="SAM" id="SignalP"/>
    </source>
</evidence>
<evidence type="ECO:0000313" key="2">
    <source>
        <dbReference type="EMBL" id="EJK62674.1"/>
    </source>
</evidence>
<dbReference type="Proteomes" id="UP000266841">
    <property type="component" value="Unassembled WGS sequence"/>
</dbReference>
<feature type="non-terminal residue" evidence="2">
    <location>
        <position position="132"/>
    </location>
</feature>
<proteinExistence type="predicted"/>
<protein>
    <submittedName>
        <fullName evidence="2">Uncharacterized protein</fullName>
    </submittedName>
</protein>
<accession>K0SCN9</accession>
<reference evidence="2 3" key="1">
    <citation type="journal article" date="2012" name="Genome Biol.">
        <title>Genome and low-iron response of an oceanic diatom adapted to chronic iron limitation.</title>
        <authorList>
            <person name="Lommer M."/>
            <person name="Specht M."/>
            <person name="Roy A.S."/>
            <person name="Kraemer L."/>
            <person name="Andreson R."/>
            <person name="Gutowska M.A."/>
            <person name="Wolf J."/>
            <person name="Bergner S.V."/>
            <person name="Schilhabel M.B."/>
            <person name="Klostermeier U.C."/>
            <person name="Beiko R.G."/>
            <person name="Rosenstiel P."/>
            <person name="Hippler M."/>
            <person name="Laroche J."/>
        </authorList>
    </citation>
    <scope>NUCLEOTIDE SEQUENCE [LARGE SCALE GENOMIC DNA]</scope>
    <source>
        <strain evidence="2 3">CCMP1005</strain>
    </source>
</reference>
<feature type="chain" id="PRO_5003837004" evidence="1">
    <location>
        <begin position="32"/>
        <end position="132"/>
    </location>
</feature>
<sequence length="132" mass="14217">MEMIFGRLSLAAVHVATLVATLFESEPDVKSVIVTAKELGRQRRQRPSLPTLPRGARILVSSILFITINEWPVSKTPPAASDITSSNQTLRGAKWSRRATAGATVAIGGLRESSLKLSTNMDAKSASNETEK</sequence>
<comment type="caution">
    <text evidence="2">The sequence shown here is derived from an EMBL/GenBank/DDBJ whole genome shotgun (WGS) entry which is preliminary data.</text>
</comment>
<feature type="signal peptide" evidence="1">
    <location>
        <begin position="1"/>
        <end position="31"/>
    </location>
</feature>
<keyword evidence="1" id="KW-0732">Signal</keyword>
<keyword evidence="3" id="KW-1185">Reference proteome</keyword>
<organism evidence="2 3">
    <name type="scientific">Thalassiosira oceanica</name>
    <name type="common">Marine diatom</name>
    <dbReference type="NCBI Taxonomy" id="159749"/>
    <lineage>
        <taxon>Eukaryota</taxon>
        <taxon>Sar</taxon>
        <taxon>Stramenopiles</taxon>
        <taxon>Ochrophyta</taxon>
        <taxon>Bacillariophyta</taxon>
        <taxon>Coscinodiscophyceae</taxon>
        <taxon>Thalassiosirophycidae</taxon>
        <taxon>Thalassiosirales</taxon>
        <taxon>Thalassiosiraceae</taxon>
        <taxon>Thalassiosira</taxon>
    </lineage>
</organism>
<dbReference type="EMBL" id="AGNL01018700">
    <property type="protein sequence ID" value="EJK62674.1"/>
    <property type="molecule type" value="Genomic_DNA"/>
</dbReference>
<evidence type="ECO:0000313" key="3">
    <source>
        <dbReference type="Proteomes" id="UP000266841"/>
    </source>
</evidence>
<dbReference type="AlphaFoldDB" id="K0SCN9"/>